<dbReference type="HOGENOM" id="CLU_2319194_0_0_0"/>
<dbReference type="eggNOG" id="ENOG5030ZF5">
    <property type="taxonomic scope" value="Bacteria"/>
</dbReference>
<dbReference type="Proteomes" id="UP000000447">
    <property type="component" value="Chromosome"/>
</dbReference>
<dbReference type="EMBL" id="CP001275">
    <property type="protein sequence ID" value="ACM05332.1"/>
    <property type="molecule type" value="Genomic_DNA"/>
</dbReference>
<keyword evidence="1" id="KW-1133">Transmembrane helix</keyword>
<name>B9KYJ2_THERP</name>
<keyword evidence="3" id="KW-1185">Reference proteome</keyword>
<accession>B9KYJ2</accession>
<keyword evidence="1" id="KW-0472">Membrane</keyword>
<keyword evidence="1" id="KW-0812">Transmembrane</keyword>
<protein>
    <recommendedName>
        <fullName evidence="4">Cardiolipin synthase N-terminal domain-containing protein</fullName>
    </recommendedName>
</protein>
<evidence type="ECO:0000256" key="1">
    <source>
        <dbReference type="SAM" id="Phobius"/>
    </source>
</evidence>
<gene>
    <name evidence="2" type="ordered locus">trd_0538</name>
</gene>
<feature type="transmembrane region" description="Helical" evidence="1">
    <location>
        <begin position="70"/>
        <end position="90"/>
    </location>
</feature>
<evidence type="ECO:0000313" key="2">
    <source>
        <dbReference type="EMBL" id="ACM05332.1"/>
    </source>
</evidence>
<dbReference type="RefSeq" id="WP_012641942.1">
    <property type="nucleotide sequence ID" value="NC_011959.1"/>
</dbReference>
<dbReference type="AlphaFoldDB" id="B9KYJ2"/>
<evidence type="ECO:0000313" key="3">
    <source>
        <dbReference type="Proteomes" id="UP000000447"/>
    </source>
</evidence>
<evidence type="ECO:0008006" key="4">
    <source>
        <dbReference type="Google" id="ProtNLM"/>
    </source>
</evidence>
<proteinExistence type="predicted"/>
<dbReference type="KEGG" id="tro:trd_0538"/>
<organism evidence="2 3">
    <name type="scientific">Thermomicrobium roseum (strain ATCC 27502 / DSM 5159 / P-2)</name>
    <dbReference type="NCBI Taxonomy" id="309801"/>
    <lineage>
        <taxon>Bacteria</taxon>
        <taxon>Pseudomonadati</taxon>
        <taxon>Thermomicrobiota</taxon>
        <taxon>Thermomicrobia</taxon>
        <taxon>Thermomicrobiales</taxon>
        <taxon>Thermomicrobiaceae</taxon>
        <taxon>Thermomicrobium</taxon>
    </lineage>
</organism>
<feature type="transmembrane region" description="Helical" evidence="1">
    <location>
        <begin position="33"/>
        <end position="58"/>
    </location>
</feature>
<reference evidence="2 3" key="1">
    <citation type="journal article" date="2009" name="PLoS ONE">
        <title>Complete genome sequence of the aerobic CO-oxidizing thermophile Thermomicrobium roseum.</title>
        <authorList>
            <person name="Wu D."/>
            <person name="Raymond J."/>
            <person name="Wu M."/>
            <person name="Chatterji S."/>
            <person name="Ren Q."/>
            <person name="Graham J.E."/>
            <person name="Bryant D.A."/>
            <person name="Robb F."/>
            <person name="Colman A."/>
            <person name="Tallon L.J."/>
            <person name="Badger J.H."/>
            <person name="Madupu R."/>
            <person name="Ward N.L."/>
            <person name="Eisen J.A."/>
        </authorList>
    </citation>
    <scope>NUCLEOTIDE SEQUENCE [LARGE SCALE GENOMIC DNA]</scope>
    <source>
        <strain evidence="3">ATCC 27502 / DSM 5159 / P-2</strain>
    </source>
</reference>
<sequence length="99" mass="11164">MRQTWLLPVATATFVLFVAGSIAAVTMWSVAPWIIPLLAVPSLIVTWFALAVALADLMRRPAHRFPGGRWLWLLLIALLNVVAFLPYWLLVARRPNEED</sequence>